<feature type="region of interest" description="Disordered" evidence="1">
    <location>
        <begin position="107"/>
        <end position="142"/>
    </location>
</feature>
<reference evidence="2 3" key="1">
    <citation type="journal article" date="2015" name="Mol. Biochem. Parasitol.">
        <title>Identification of polymorphic genes for use in assemblage B genotyping assays through comparative genomics of multiple assemblage B Giardia duodenalis isolates.</title>
        <authorList>
            <person name="Wielinga C."/>
            <person name="Thompson R.C."/>
            <person name="Monis P."/>
            <person name="Ryan U."/>
        </authorList>
    </citation>
    <scope>NUCLEOTIDE SEQUENCE [LARGE SCALE GENOMIC DNA]</scope>
    <source>
        <strain evidence="2 3">BAH15c1</strain>
    </source>
</reference>
<evidence type="ECO:0000313" key="2">
    <source>
        <dbReference type="EMBL" id="KWX13359.1"/>
    </source>
</evidence>
<accession>A0A132NTE0</accession>
<dbReference type="VEuPathDB" id="GiardiaDB:QR46_2643"/>
<name>A0A132NTE0_GIAIN</name>
<dbReference type="EMBL" id="JXTI01000072">
    <property type="protein sequence ID" value="KWX13359.1"/>
    <property type="molecule type" value="Genomic_DNA"/>
</dbReference>
<evidence type="ECO:0000313" key="3">
    <source>
        <dbReference type="Proteomes" id="UP000070089"/>
    </source>
</evidence>
<comment type="caution">
    <text evidence="2">The sequence shown here is derived from an EMBL/GenBank/DDBJ whole genome shotgun (WGS) entry which is preliminary data.</text>
</comment>
<protein>
    <submittedName>
        <fullName evidence="2">Uncharacterized protein</fullName>
    </submittedName>
</protein>
<gene>
    <name evidence="2" type="ORF">QR46_2643</name>
</gene>
<sequence>MDPSGIYLHELESFTDDLSKYDAKLYLGLDDLSIARRAAVSTQKEAATSHPHPPPPLYVPGKVLSVDHQQTCSLQPPQAPGCEGPNVAFKSRGFAFGAPRCSAQYQHPQLQHNQLASSQRPASATLYQAPQPPSARTPRPASSGIIYTSATLLKNKLAEAPVQRQDNLFIRSTTTYREPAAVPCRLPVIPQPYYDYYTAPGY</sequence>
<dbReference type="OrthoDB" id="10260706at2759"/>
<dbReference type="Proteomes" id="UP000070089">
    <property type="component" value="Unassembled WGS sequence"/>
</dbReference>
<proteinExistence type="predicted"/>
<feature type="compositionally biased region" description="Polar residues" evidence="1">
    <location>
        <begin position="107"/>
        <end position="126"/>
    </location>
</feature>
<organism evidence="2 3">
    <name type="scientific">Giardia duodenalis assemblage B</name>
    <dbReference type="NCBI Taxonomy" id="1394984"/>
    <lineage>
        <taxon>Eukaryota</taxon>
        <taxon>Metamonada</taxon>
        <taxon>Diplomonadida</taxon>
        <taxon>Hexamitidae</taxon>
        <taxon>Giardiinae</taxon>
        <taxon>Giardia</taxon>
    </lineage>
</organism>
<dbReference type="AlphaFoldDB" id="A0A132NTE0"/>
<evidence type="ECO:0000256" key="1">
    <source>
        <dbReference type="SAM" id="MobiDB-lite"/>
    </source>
</evidence>